<protein>
    <submittedName>
        <fullName evidence="1">Uncharacterized protein</fullName>
    </submittedName>
</protein>
<evidence type="ECO:0000313" key="3">
    <source>
        <dbReference type="Proteomes" id="UP001152797"/>
    </source>
</evidence>
<evidence type="ECO:0000313" key="2">
    <source>
        <dbReference type="EMBL" id="CAL4787847.1"/>
    </source>
</evidence>
<dbReference type="EMBL" id="CAMXCT010002798">
    <property type="protein sequence ID" value="CAI4000535.1"/>
    <property type="molecule type" value="Genomic_DNA"/>
</dbReference>
<sequence>MSEKIGLSSADQSVVAPTWSSNFQAERARCRTCHILQFDTRHLQVAITHVTHWTTHGRSLPSIVMIGAHPLQMKVSFAPKSVENLSRAPAETQSALRTQHEHRDGPIFHLVRIKQGTKSEFDCTRVERDKQTQSLDASSHMTLKYIFPQDVQREG</sequence>
<dbReference type="EMBL" id="CAMXCT030002798">
    <property type="protein sequence ID" value="CAL4787847.1"/>
    <property type="molecule type" value="Genomic_DNA"/>
</dbReference>
<name>A0A9P1G7F2_9DINO</name>
<proteinExistence type="predicted"/>
<reference evidence="2 3" key="2">
    <citation type="submission" date="2024-05" db="EMBL/GenBank/DDBJ databases">
        <authorList>
            <person name="Chen Y."/>
            <person name="Shah S."/>
            <person name="Dougan E. K."/>
            <person name="Thang M."/>
            <person name="Chan C."/>
        </authorList>
    </citation>
    <scope>NUCLEOTIDE SEQUENCE [LARGE SCALE GENOMIC DNA]</scope>
</reference>
<accession>A0A9P1G7F2</accession>
<dbReference type="AlphaFoldDB" id="A0A9P1G7F2"/>
<dbReference type="EMBL" id="CAMXCT020002798">
    <property type="protein sequence ID" value="CAL1153910.1"/>
    <property type="molecule type" value="Genomic_DNA"/>
</dbReference>
<comment type="caution">
    <text evidence="1">The sequence shown here is derived from an EMBL/GenBank/DDBJ whole genome shotgun (WGS) entry which is preliminary data.</text>
</comment>
<keyword evidence="3" id="KW-1185">Reference proteome</keyword>
<gene>
    <name evidence="1" type="ORF">C1SCF055_LOCUS26646</name>
</gene>
<evidence type="ECO:0000313" key="1">
    <source>
        <dbReference type="EMBL" id="CAI4000535.1"/>
    </source>
</evidence>
<organism evidence="1">
    <name type="scientific">Cladocopium goreaui</name>
    <dbReference type="NCBI Taxonomy" id="2562237"/>
    <lineage>
        <taxon>Eukaryota</taxon>
        <taxon>Sar</taxon>
        <taxon>Alveolata</taxon>
        <taxon>Dinophyceae</taxon>
        <taxon>Suessiales</taxon>
        <taxon>Symbiodiniaceae</taxon>
        <taxon>Cladocopium</taxon>
    </lineage>
</organism>
<dbReference type="Proteomes" id="UP001152797">
    <property type="component" value="Unassembled WGS sequence"/>
</dbReference>
<reference evidence="1" key="1">
    <citation type="submission" date="2022-10" db="EMBL/GenBank/DDBJ databases">
        <authorList>
            <person name="Chen Y."/>
            <person name="Dougan E. K."/>
            <person name="Chan C."/>
            <person name="Rhodes N."/>
            <person name="Thang M."/>
        </authorList>
    </citation>
    <scope>NUCLEOTIDE SEQUENCE</scope>
</reference>